<feature type="coiled-coil region" evidence="7">
    <location>
        <begin position="252"/>
        <end position="290"/>
    </location>
</feature>
<dbReference type="PROSITE" id="PS00518">
    <property type="entry name" value="ZF_RING_1"/>
    <property type="match status" value="1"/>
</dbReference>
<evidence type="ECO:0000256" key="1">
    <source>
        <dbReference type="ARBA" id="ARBA00022588"/>
    </source>
</evidence>
<keyword evidence="3 6" id="KW-0863">Zinc-finger</keyword>
<dbReference type="Ensembl" id="ENSSAUT00010001195.1">
    <property type="protein sequence ID" value="ENSSAUP00010001142.1"/>
    <property type="gene ID" value="ENSSAUG00010000623.1"/>
</dbReference>
<dbReference type="PROSITE" id="PS50119">
    <property type="entry name" value="ZF_BBOX"/>
    <property type="match status" value="1"/>
</dbReference>
<evidence type="ECO:0000256" key="3">
    <source>
        <dbReference type="ARBA" id="ARBA00022771"/>
    </source>
</evidence>
<dbReference type="CDD" id="cd19769">
    <property type="entry name" value="Bbox2_TRIM16-like"/>
    <property type="match status" value="1"/>
</dbReference>
<evidence type="ECO:0000259" key="10">
    <source>
        <dbReference type="PROSITE" id="PS50188"/>
    </source>
</evidence>
<keyword evidence="1" id="KW-0399">Innate immunity</keyword>
<dbReference type="FunFam" id="2.60.120.920:FF:000004">
    <property type="entry name" value="Butyrophilin subfamily 1 member A1"/>
    <property type="match status" value="1"/>
</dbReference>
<dbReference type="Pfam" id="PF13765">
    <property type="entry name" value="PRY"/>
    <property type="match status" value="1"/>
</dbReference>
<dbReference type="SMART" id="SM00449">
    <property type="entry name" value="SPRY"/>
    <property type="match status" value="1"/>
</dbReference>
<reference evidence="11" key="3">
    <citation type="submission" date="2025-09" db="UniProtKB">
        <authorList>
            <consortium name="Ensembl"/>
        </authorList>
    </citation>
    <scope>IDENTIFICATION</scope>
</reference>
<keyword evidence="2" id="KW-0479">Metal-binding</keyword>
<dbReference type="InterPro" id="IPR001841">
    <property type="entry name" value="Znf_RING"/>
</dbReference>
<dbReference type="Pfam" id="PF00643">
    <property type="entry name" value="zf-B_box"/>
    <property type="match status" value="1"/>
</dbReference>
<sequence>MSAATCLLSQEDLLCSICLDVFCAPVTLLCGHNFCKNCITVNWRVNRKIQCPVCKKRFDTSHELHVNTFISEVAGQLRQSAAKNASEEAKPGEVPCDACTDIKLKALKSCLVCLASYCDTHLKRHLTVPGLKRHKLVEPLDNVEDRTCTKHDEIMELFCKTDQMCVCQFCTESHHKTHDVVSLKEECTGKKTELGKKEVEFQQMIQERQQKIEELGQSAKLSKEAADKEAADGVEVFTGLTELVQTGLTELIEQIQNKHKTTENQAKDFIKELDQEISELMKRIAEVKLSGSKDHFHFLQSFLALNAALPVKDWTGVSVHQPSYEGTVARAVAQIKETLNSVREKQPAAELKRVQQFAVDVTLDPDTAHPKLILSDDGKQVEHGDVQQNLPDHAKRFSYCVIVLARQSFSSGRFYYEVEVEGKTKWDLGVVSESATRKGQIISSPEAGYWTLQLRNADEYVALADPDVLLSLKSRPQKVGVFVDYEEDLVSFYNAHTADIIYSFTACSFTEKLHPFFSPCVNDGGENSAPLRIAVVHGHFI</sequence>
<dbReference type="GO" id="GO:0008270">
    <property type="term" value="F:zinc ion binding"/>
    <property type="evidence" value="ECO:0007669"/>
    <property type="project" value="UniProtKB-KW"/>
</dbReference>
<dbReference type="InterPro" id="IPR017907">
    <property type="entry name" value="Znf_RING_CS"/>
</dbReference>
<dbReference type="SMART" id="SM00589">
    <property type="entry name" value="PRY"/>
    <property type="match status" value="1"/>
</dbReference>
<dbReference type="InterPro" id="IPR051051">
    <property type="entry name" value="E3_ubiq-ligase_TRIM/RNF"/>
</dbReference>
<dbReference type="Pfam" id="PF25600">
    <property type="entry name" value="TRIM_CC"/>
    <property type="match status" value="1"/>
</dbReference>
<evidence type="ECO:0000256" key="6">
    <source>
        <dbReference type="PROSITE-ProRule" id="PRU00024"/>
    </source>
</evidence>
<feature type="domain" description="B30.2/SPRY" evidence="10">
    <location>
        <begin position="341"/>
        <end position="540"/>
    </location>
</feature>
<dbReference type="CDD" id="cd13733">
    <property type="entry name" value="SPRY_PRY_C-I_1"/>
    <property type="match status" value="1"/>
</dbReference>
<dbReference type="OrthoDB" id="6270329at2759"/>
<organism evidence="11 12">
    <name type="scientific">Sparus aurata</name>
    <name type="common">Gilthead sea bream</name>
    <dbReference type="NCBI Taxonomy" id="8175"/>
    <lineage>
        <taxon>Eukaryota</taxon>
        <taxon>Metazoa</taxon>
        <taxon>Chordata</taxon>
        <taxon>Craniata</taxon>
        <taxon>Vertebrata</taxon>
        <taxon>Euteleostomi</taxon>
        <taxon>Actinopterygii</taxon>
        <taxon>Neopterygii</taxon>
        <taxon>Teleostei</taxon>
        <taxon>Neoteleostei</taxon>
        <taxon>Acanthomorphata</taxon>
        <taxon>Eupercaria</taxon>
        <taxon>Spariformes</taxon>
        <taxon>Sparidae</taxon>
        <taxon>Sparus</taxon>
    </lineage>
</organism>
<evidence type="ECO:0000256" key="7">
    <source>
        <dbReference type="SAM" id="Coils"/>
    </source>
</evidence>
<dbReference type="SUPFAM" id="SSF57845">
    <property type="entry name" value="B-box zinc-binding domain"/>
    <property type="match status" value="1"/>
</dbReference>
<feature type="domain" description="RING-type" evidence="8">
    <location>
        <begin position="15"/>
        <end position="55"/>
    </location>
</feature>
<dbReference type="Pfam" id="PF00622">
    <property type="entry name" value="SPRY"/>
    <property type="match status" value="1"/>
</dbReference>
<dbReference type="Pfam" id="PF13445">
    <property type="entry name" value="zf-RING_UBOX"/>
    <property type="match status" value="1"/>
</dbReference>
<dbReference type="GeneTree" id="ENSGT01040000240400"/>
<protein>
    <submittedName>
        <fullName evidence="11">E3 ubiquitin-protein ligase TRIM21-like</fullName>
    </submittedName>
</protein>
<dbReference type="Gene3D" id="4.10.830.40">
    <property type="match status" value="1"/>
</dbReference>
<evidence type="ECO:0000256" key="4">
    <source>
        <dbReference type="ARBA" id="ARBA00022833"/>
    </source>
</evidence>
<dbReference type="InterPro" id="IPR003877">
    <property type="entry name" value="SPRY_dom"/>
</dbReference>
<evidence type="ECO:0000256" key="5">
    <source>
        <dbReference type="ARBA" id="ARBA00022859"/>
    </source>
</evidence>
<dbReference type="InterPro" id="IPR001870">
    <property type="entry name" value="B30.2/SPRY"/>
</dbReference>
<evidence type="ECO:0000259" key="8">
    <source>
        <dbReference type="PROSITE" id="PS50089"/>
    </source>
</evidence>
<dbReference type="OMA" id="YWTLQLR"/>
<evidence type="ECO:0000259" key="9">
    <source>
        <dbReference type="PROSITE" id="PS50119"/>
    </source>
</evidence>
<proteinExistence type="predicted"/>
<dbReference type="InterPro" id="IPR003879">
    <property type="entry name" value="Butyrophylin_SPRY"/>
</dbReference>
<dbReference type="SUPFAM" id="SSF49899">
    <property type="entry name" value="Concanavalin A-like lectins/glucanases"/>
    <property type="match status" value="1"/>
</dbReference>
<keyword evidence="5" id="KW-0391">Immunity</keyword>
<reference evidence="11" key="2">
    <citation type="submission" date="2025-08" db="UniProtKB">
        <authorList>
            <consortium name="Ensembl"/>
        </authorList>
    </citation>
    <scope>IDENTIFICATION</scope>
</reference>
<dbReference type="CDD" id="cd19802">
    <property type="entry name" value="Bbox1_TRIM8-like"/>
    <property type="match status" value="1"/>
</dbReference>
<dbReference type="InterPro" id="IPR006574">
    <property type="entry name" value="PRY"/>
</dbReference>
<dbReference type="Proteomes" id="UP000472265">
    <property type="component" value="Chromosome 4"/>
</dbReference>
<keyword evidence="12" id="KW-1185">Reference proteome</keyword>
<dbReference type="PROSITE" id="PS50188">
    <property type="entry name" value="B302_SPRY"/>
    <property type="match status" value="1"/>
</dbReference>
<dbReference type="PROSITE" id="PS50089">
    <property type="entry name" value="ZF_RING_2"/>
    <property type="match status" value="1"/>
</dbReference>
<dbReference type="InterPro" id="IPR058030">
    <property type="entry name" value="TRIM8/14/16/25/29/45/65_CC"/>
</dbReference>
<dbReference type="RefSeq" id="XP_030270504.1">
    <property type="nucleotide sequence ID" value="XM_030414644.1"/>
</dbReference>
<dbReference type="InterPro" id="IPR013320">
    <property type="entry name" value="ConA-like_dom_sf"/>
</dbReference>
<accession>A0A671TJW8</accession>
<dbReference type="InterPro" id="IPR000315">
    <property type="entry name" value="Znf_B-box"/>
</dbReference>
<dbReference type="PRINTS" id="PR01407">
    <property type="entry name" value="BUTYPHLNCDUF"/>
</dbReference>
<dbReference type="SMART" id="SM00184">
    <property type="entry name" value="RING"/>
    <property type="match status" value="1"/>
</dbReference>
<dbReference type="SUPFAM" id="SSF57850">
    <property type="entry name" value="RING/U-box"/>
    <property type="match status" value="1"/>
</dbReference>
<name>A0A671TJW8_SPAAU</name>
<dbReference type="PANTHER" id="PTHR25465:SF32">
    <property type="entry name" value="BLOODTHIRSTY-RELATED GENE FAMILY, MEMBER 16 ISOFORM X1-RELATED"/>
    <property type="match status" value="1"/>
</dbReference>
<gene>
    <name evidence="11" type="primary">LOC115580368</name>
</gene>
<reference evidence="11" key="1">
    <citation type="submission" date="2021-04" db="EMBL/GenBank/DDBJ databases">
        <authorList>
            <consortium name="Wellcome Sanger Institute Data Sharing"/>
        </authorList>
    </citation>
    <scope>NUCLEOTIDE SEQUENCE [LARGE SCALE GENOMIC DNA]</scope>
</reference>
<dbReference type="Gene3D" id="2.60.120.920">
    <property type="match status" value="1"/>
</dbReference>
<keyword evidence="4" id="KW-0862">Zinc</keyword>
<dbReference type="InParanoid" id="A0A671TJW8"/>
<feature type="domain" description="B box-type" evidence="9">
    <location>
        <begin position="143"/>
        <end position="183"/>
    </location>
</feature>
<dbReference type="AlphaFoldDB" id="A0A671TJW8"/>
<dbReference type="GeneID" id="115580368"/>
<dbReference type="InterPro" id="IPR043136">
    <property type="entry name" value="B30.2/SPRY_sf"/>
</dbReference>
<dbReference type="PANTHER" id="PTHR25465">
    <property type="entry name" value="B-BOX DOMAIN CONTAINING"/>
    <property type="match status" value="1"/>
</dbReference>
<dbReference type="InterPro" id="IPR027370">
    <property type="entry name" value="Znf-RING_euk"/>
</dbReference>
<dbReference type="SMART" id="SM00336">
    <property type="entry name" value="BBOX"/>
    <property type="match status" value="1"/>
</dbReference>
<dbReference type="InterPro" id="IPR013083">
    <property type="entry name" value="Znf_RING/FYVE/PHD"/>
</dbReference>
<evidence type="ECO:0000313" key="11">
    <source>
        <dbReference type="Ensembl" id="ENSSAUP00010001142.1"/>
    </source>
</evidence>
<dbReference type="GO" id="GO:0045087">
    <property type="term" value="P:innate immune response"/>
    <property type="evidence" value="ECO:0007669"/>
    <property type="project" value="UniProtKB-KW"/>
</dbReference>
<dbReference type="Gene3D" id="3.30.40.10">
    <property type="entry name" value="Zinc/RING finger domain, C3HC4 (zinc finger)"/>
    <property type="match status" value="1"/>
</dbReference>
<dbReference type="Gene3D" id="3.30.160.60">
    <property type="entry name" value="Classic Zinc Finger"/>
    <property type="match status" value="1"/>
</dbReference>
<evidence type="ECO:0000256" key="2">
    <source>
        <dbReference type="ARBA" id="ARBA00022723"/>
    </source>
</evidence>
<keyword evidence="7" id="KW-0175">Coiled coil</keyword>
<evidence type="ECO:0000313" key="12">
    <source>
        <dbReference type="Proteomes" id="UP000472265"/>
    </source>
</evidence>
<dbReference type="GO" id="GO:0005737">
    <property type="term" value="C:cytoplasm"/>
    <property type="evidence" value="ECO:0007669"/>
    <property type="project" value="UniProtKB-ARBA"/>
</dbReference>